<protein>
    <submittedName>
        <fullName evidence="1">Uncharacterized protein</fullName>
    </submittedName>
</protein>
<keyword evidence="2" id="KW-1185">Reference proteome</keyword>
<organism evidence="1 2">
    <name type="scientific">Persea americana</name>
    <name type="common">Avocado</name>
    <dbReference type="NCBI Taxonomy" id="3435"/>
    <lineage>
        <taxon>Eukaryota</taxon>
        <taxon>Viridiplantae</taxon>
        <taxon>Streptophyta</taxon>
        <taxon>Embryophyta</taxon>
        <taxon>Tracheophyta</taxon>
        <taxon>Spermatophyta</taxon>
        <taxon>Magnoliopsida</taxon>
        <taxon>Magnoliidae</taxon>
        <taxon>Laurales</taxon>
        <taxon>Lauraceae</taxon>
        <taxon>Persea</taxon>
    </lineage>
</organism>
<comment type="caution">
    <text evidence="1">The sequence shown here is derived from an EMBL/GenBank/DDBJ whole genome shotgun (WGS) entry which is preliminary data.</text>
</comment>
<reference evidence="1 2" key="1">
    <citation type="journal article" date="2022" name="Hortic Res">
        <title>A haplotype resolved chromosomal level avocado genome allows analysis of novel avocado genes.</title>
        <authorList>
            <person name="Nath O."/>
            <person name="Fletcher S.J."/>
            <person name="Hayward A."/>
            <person name="Shaw L.M."/>
            <person name="Masouleh A.K."/>
            <person name="Furtado A."/>
            <person name="Henry R.J."/>
            <person name="Mitter N."/>
        </authorList>
    </citation>
    <scope>NUCLEOTIDE SEQUENCE [LARGE SCALE GENOMIC DNA]</scope>
    <source>
        <strain evidence="2">cv. Hass</strain>
    </source>
</reference>
<dbReference type="Proteomes" id="UP001234297">
    <property type="component" value="Chromosome 3"/>
</dbReference>
<sequence>MDNGGVGAPSSMTGSAPNRNGGDAAFDPTGLRVLVVDDDPICLKILERMLGKCRYEVTTCSKAVVALSMLRERKDGFDLVLSDVYMPDMDGFKLLEHIGLEMDLPVIMMSADDGKDVVMKGVTHGACDYLIKPVRIEALKNIWQHVVRKKNNERKELEQSGSVDDSDKPRKPSDDADYASSVSEACWRHPKKRKDEDEESEDREDSSTLKKPRVVWSVELHQQFVAAVNQLGIEKAVPKKILELMNVPGLTRENVASHLQKYRLYLKRVSGVQHPGGINTPFVGAPEATFGSISSLDGFDFQALAASGQLSQQNLMTLQAGLGRTSSNAGIGISLADQMNLLNSNTQIASSPKVKYGGQQLSSKQVNLLHGLPTNIEPQQLALLHQPIQSVRNMESQVREGNSGFLNLPSTVPRTGSTHGDAIHGHQNSSIMMQMTQHRPQFPLYQNQSQSQSQGQTQVDILLQSRPKGQLLNEIVSNHSSGLPSSIAQQIFPNDMASQVLGRSGDVMNGFASQVLGRSGDIMNGRDAPNDIASQALGRSGGVRNGRDAPYVAVSETLSVDFPELSKNGFPLASTAGFSSFTPNGMFHEAMPMKGSFGGLDNATARGPRGSLPSYGRLNELSSSNLPYDPSHLLNPIKNDPDLRSVVLSHQGLSAALTNGQNVNLCAGGKGMVLMRADGNRNLQSISQPHSNLPGDNSSGVKVENVPNMSSESTLLTEQYGQDDLMSALFKQVKFLSTVLSLTAFAYFP</sequence>
<evidence type="ECO:0000313" key="2">
    <source>
        <dbReference type="Proteomes" id="UP001234297"/>
    </source>
</evidence>
<proteinExistence type="predicted"/>
<evidence type="ECO:0000313" key="1">
    <source>
        <dbReference type="EMBL" id="KAJ8636344.1"/>
    </source>
</evidence>
<name>A0ACC2LTH2_PERAE</name>
<dbReference type="EMBL" id="CM056811">
    <property type="protein sequence ID" value="KAJ8636344.1"/>
    <property type="molecule type" value="Genomic_DNA"/>
</dbReference>
<accession>A0ACC2LTH2</accession>
<gene>
    <name evidence="1" type="ORF">MRB53_010611</name>
</gene>